<gene>
    <name evidence="2" type="ORF">LVIROSA_LOCUS9809</name>
</gene>
<organism evidence="2 3">
    <name type="scientific">Lactuca virosa</name>
    <dbReference type="NCBI Taxonomy" id="75947"/>
    <lineage>
        <taxon>Eukaryota</taxon>
        <taxon>Viridiplantae</taxon>
        <taxon>Streptophyta</taxon>
        <taxon>Embryophyta</taxon>
        <taxon>Tracheophyta</taxon>
        <taxon>Spermatophyta</taxon>
        <taxon>Magnoliopsida</taxon>
        <taxon>eudicotyledons</taxon>
        <taxon>Gunneridae</taxon>
        <taxon>Pentapetalae</taxon>
        <taxon>asterids</taxon>
        <taxon>campanulids</taxon>
        <taxon>Asterales</taxon>
        <taxon>Asteraceae</taxon>
        <taxon>Cichorioideae</taxon>
        <taxon>Cichorieae</taxon>
        <taxon>Lactucinae</taxon>
        <taxon>Lactuca</taxon>
    </lineage>
</organism>
<protein>
    <submittedName>
        <fullName evidence="2">Uncharacterized protein</fullName>
    </submittedName>
</protein>
<proteinExistence type="predicted"/>
<dbReference type="Proteomes" id="UP001157418">
    <property type="component" value="Unassembled WGS sequence"/>
</dbReference>
<feature type="compositionally biased region" description="Polar residues" evidence="1">
    <location>
        <begin position="1"/>
        <end position="11"/>
    </location>
</feature>
<accession>A0AAU9M5X2</accession>
<evidence type="ECO:0000313" key="2">
    <source>
        <dbReference type="EMBL" id="CAH1422481.1"/>
    </source>
</evidence>
<name>A0AAU9M5X2_9ASTR</name>
<sequence>MAGTGSWSAASLSEEEHAILGTLDPVDTPMTRMTSGEEPTYDDDDTEPNYALAKHPSEPVNSPDYRPAGLELLSSKQLVQLMALLIVYY</sequence>
<dbReference type="AlphaFoldDB" id="A0AAU9M5X2"/>
<evidence type="ECO:0000256" key="1">
    <source>
        <dbReference type="SAM" id="MobiDB-lite"/>
    </source>
</evidence>
<dbReference type="EMBL" id="CAKMRJ010001112">
    <property type="protein sequence ID" value="CAH1422481.1"/>
    <property type="molecule type" value="Genomic_DNA"/>
</dbReference>
<reference evidence="2 3" key="1">
    <citation type="submission" date="2022-01" db="EMBL/GenBank/DDBJ databases">
        <authorList>
            <person name="Xiong W."/>
            <person name="Schranz E."/>
        </authorList>
    </citation>
    <scope>NUCLEOTIDE SEQUENCE [LARGE SCALE GENOMIC DNA]</scope>
</reference>
<evidence type="ECO:0000313" key="3">
    <source>
        <dbReference type="Proteomes" id="UP001157418"/>
    </source>
</evidence>
<feature type="region of interest" description="Disordered" evidence="1">
    <location>
        <begin position="1"/>
        <end position="67"/>
    </location>
</feature>
<keyword evidence="3" id="KW-1185">Reference proteome</keyword>
<comment type="caution">
    <text evidence="2">The sequence shown here is derived from an EMBL/GenBank/DDBJ whole genome shotgun (WGS) entry which is preliminary data.</text>
</comment>